<dbReference type="InParanoid" id="S8DVS5"/>
<evidence type="ECO:0000313" key="9">
    <source>
        <dbReference type="EMBL" id="EPS97236.1"/>
    </source>
</evidence>
<keyword evidence="4 7" id="KW-0949">S-adenosyl-L-methionine</keyword>
<protein>
    <recommendedName>
        <fullName evidence="8">rRNA adenine N(6)-methyltransferase</fullName>
        <ecNumber evidence="8">2.1.1.-</ecNumber>
    </recommendedName>
</protein>
<dbReference type="FunCoup" id="S8DVS5">
    <property type="interactions" value="20"/>
</dbReference>
<evidence type="ECO:0000256" key="6">
    <source>
        <dbReference type="ARBA" id="ARBA00024915"/>
    </source>
</evidence>
<reference evidence="9 10" key="1">
    <citation type="journal article" date="2012" name="Science">
        <title>The Paleozoic origin of enzymatic lignin decomposition reconstructed from 31 fungal genomes.</title>
        <authorList>
            <person name="Floudas D."/>
            <person name="Binder M."/>
            <person name="Riley R."/>
            <person name="Barry K."/>
            <person name="Blanchette R.A."/>
            <person name="Henrissat B."/>
            <person name="Martinez A.T."/>
            <person name="Otillar R."/>
            <person name="Spatafora J.W."/>
            <person name="Yadav J.S."/>
            <person name="Aerts A."/>
            <person name="Benoit I."/>
            <person name="Boyd A."/>
            <person name="Carlson A."/>
            <person name="Copeland A."/>
            <person name="Coutinho P.M."/>
            <person name="de Vries R.P."/>
            <person name="Ferreira P."/>
            <person name="Findley K."/>
            <person name="Foster B."/>
            <person name="Gaskell J."/>
            <person name="Glotzer D."/>
            <person name="Gorecki P."/>
            <person name="Heitman J."/>
            <person name="Hesse C."/>
            <person name="Hori C."/>
            <person name="Igarashi K."/>
            <person name="Jurgens J.A."/>
            <person name="Kallen N."/>
            <person name="Kersten P."/>
            <person name="Kohler A."/>
            <person name="Kuees U."/>
            <person name="Kumar T.K.A."/>
            <person name="Kuo A."/>
            <person name="LaButti K."/>
            <person name="Larrondo L.F."/>
            <person name="Lindquist E."/>
            <person name="Ling A."/>
            <person name="Lombard V."/>
            <person name="Lucas S."/>
            <person name="Lundell T."/>
            <person name="Martin R."/>
            <person name="McLaughlin D.J."/>
            <person name="Morgenstern I."/>
            <person name="Morin E."/>
            <person name="Murat C."/>
            <person name="Nagy L.G."/>
            <person name="Nolan M."/>
            <person name="Ohm R.A."/>
            <person name="Patyshakuliyeva A."/>
            <person name="Rokas A."/>
            <person name="Ruiz-Duenas F.J."/>
            <person name="Sabat G."/>
            <person name="Salamov A."/>
            <person name="Samejima M."/>
            <person name="Schmutz J."/>
            <person name="Slot J.C."/>
            <person name="St John F."/>
            <person name="Stenlid J."/>
            <person name="Sun H."/>
            <person name="Sun S."/>
            <person name="Syed K."/>
            <person name="Tsang A."/>
            <person name="Wiebenga A."/>
            <person name="Young D."/>
            <person name="Pisabarro A."/>
            <person name="Eastwood D.C."/>
            <person name="Martin F."/>
            <person name="Cullen D."/>
            <person name="Grigoriev I.V."/>
            <person name="Hibbett D.S."/>
        </authorList>
    </citation>
    <scope>NUCLEOTIDE SEQUENCE</scope>
    <source>
        <strain evidence="10">FP-58527</strain>
    </source>
</reference>
<evidence type="ECO:0000313" key="10">
    <source>
        <dbReference type="Proteomes" id="UP000015241"/>
    </source>
</evidence>
<dbReference type="STRING" id="743788.S8DVS5"/>
<dbReference type="AlphaFoldDB" id="S8DVS5"/>
<feature type="binding site" evidence="7">
    <location>
        <position position="48"/>
    </location>
    <ligand>
        <name>S-adenosyl-L-methionine</name>
        <dbReference type="ChEBI" id="CHEBI:59789"/>
    </ligand>
</feature>
<keyword evidence="10" id="KW-1185">Reference proteome</keyword>
<dbReference type="Proteomes" id="UP000015241">
    <property type="component" value="Unassembled WGS sequence"/>
</dbReference>
<keyword evidence="8" id="KW-0698">rRNA processing</keyword>
<dbReference type="InterPro" id="IPR023165">
    <property type="entry name" value="rRNA_Ade_diMease-like_C"/>
</dbReference>
<dbReference type="eggNOG" id="ENOG502S4WC">
    <property type="taxonomic scope" value="Eukaryota"/>
</dbReference>
<evidence type="ECO:0000256" key="2">
    <source>
        <dbReference type="ARBA" id="ARBA00022603"/>
    </source>
</evidence>
<organism evidence="9 10">
    <name type="scientific">Fomitopsis schrenkii</name>
    <name type="common">Brown rot fungus</name>
    <dbReference type="NCBI Taxonomy" id="2126942"/>
    <lineage>
        <taxon>Eukaryota</taxon>
        <taxon>Fungi</taxon>
        <taxon>Dikarya</taxon>
        <taxon>Basidiomycota</taxon>
        <taxon>Agaricomycotina</taxon>
        <taxon>Agaricomycetes</taxon>
        <taxon>Polyporales</taxon>
        <taxon>Fomitopsis</taxon>
    </lineage>
</organism>
<sequence>MQVVRPCRPASLSLKFLGPRTCRRSYSESSSSLLQLPPAEEWYTLFEHFDYDRAVIKRMDTARLVANSFLGDQSSVGGEGKVIIEAFPGPGTLSRALLELPRSKVRKLIILEDNQDFLPYLKALADSDPRVHLVPLSGFVWDTYTHLEDSGLLSEIQAHPWDAGLHPQLHFISHLQRSIKGEQLIAQLFRCIPDKTWLYKYGRVPMSFVMSDWVWARISSPPHRSTRCKLSVIAEATADCHYSMDRNLLHPYDDHFHPIVKRTTTKKPEHRRLGYPFVAVNLVPHADQVITPGTLEKWDYVLRRLFVLKSTPLKRAINSLAPGAGSLLKPLTDPSLPPEQHVDPNRPPRGLSLADWALVVRAFDQWPFAPEDLLVHDGVGGRQGTNGMVTI</sequence>
<comment type="function">
    <text evidence="6">Mitochondrial transcription factor that confers selective promoter recognition on the core subunit of the yeast mitochondrial RNA polymerase. Interacts with DNA in a non-specific manner.</text>
</comment>
<evidence type="ECO:0000256" key="5">
    <source>
        <dbReference type="ARBA" id="ARBA00022884"/>
    </source>
</evidence>
<dbReference type="GO" id="GO:0034246">
    <property type="term" value="F:mitochondrial transcription factor activity"/>
    <property type="evidence" value="ECO:0007669"/>
    <property type="project" value="TreeGrafter"/>
</dbReference>
<dbReference type="PROSITE" id="PS51689">
    <property type="entry name" value="SAM_RNA_A_N6_MT"/>
    <property type="match status" value="1"/>
</dbReference>
<evidence type="ECO:0000256" key="1">
    <source>
        <dbReference type="ARBA" id="ARBA00004173"/>
    </source>
</evidence>
<comment type="caution">
    <text evidence="7">Lacks conserved residue(s) required for the propagation of feature annotation.</text>
</comment>
<keyword evidence="3 7" id="KW-0808">Transferase</keyword>
<evidence type="ECO:0000256" key="3">
    <source>
        <dbReference type="ARBA" id="ARBA00022679"/>
    </source>
</evidence>
<evidence type="ECO:0000256" key="4">
    <source>
        <dbReference type="ARBA" id="ARBA00022691"/>
    </source>
</evidence>
<dbReference type="PANTHER" id="PTHR11727:SF17">
    <property type="entry name" value="DIMETHYLADENOSINE TRANSFERASE 1, MITOCHONDRIAL"/>
    <property type="match status" value="1"/>
</dbReference>
<comment type="subcellular location">
    <subcellularLocation>
        <location evidence="1">Mitochondrion</location>
    </subcellularLocation>
</comment>
<dbReference type="EC" id="2.1.1.-" evidence="8"/>
<evidence type="ECO:0000256" key="7">
    <source>
        <dbReference type="PROSITE-ProRule" id="PRU01026"/>
    </source>
</evidence>
<name>S8DVS5_FOMSC</name>
<dbReference type="HOGENOM" id="CLU_034228_1_0_1"/>
<dbReference type="EMBL" id="KE504178">
    <property type="protein sequence ID" value="EPS97236.1"/>
    <property type="molecule type" value="Genomic_DNA"/>
</dbReference>
<dbReference type="PANTHER" id="PTHR11727">
    <property type="entry name" value="DIMETHYLADENOSINE TRANSFERASE"/>
    <property type="match status" value="1"/>
</dbReference>
<comment type="similarity">
    <text evidence="7 8">Belongs to the class I-like SAM-binding methyltransferase superfamily. rRNA adenine N(6)-methyltransferase family.</text>
</comment>
<dbReference type="GO" id="GO:0000179">
    <property type="term" value="F:rRNA (adenine-N6,N6-)-dimethyltransferase activity"/>
    <property type="evidence" value="ECO:0007669"/>
    <property type="project" value="UniProtKB-UniRule"/>
</dbReference>
<dbReference type="InterPro" id="IPR029063">
    <property type="entry name" value="SAM-dependent_MTases_sf"/>
</dbReference>
<dbReference type="SUPFAM" id="SSF53335">
    <property type="entry name" value="S-adenosyl-L-methionine-dependent methyltransferases"/>
    <property type="match status" value="1"/>
</dbReference>
<accession>S8DVS5</accession>
<keyword evidence="2 7" id="KW-0489">Methyltransferase</keyword>
<dbReference type="Gene3D" id="1.10.8.100">
    <property type="entry name" value="Ribosomal RNA adenine dimethylase-like, domain 2"/>
    <property type="match status" value="1"/>
</dbReference>
<dbReference type="GO" id="GO:0006391">
    <property type="term" value="P:transcription initiation at mitochondrial promoter"/>
    <property type="evidence" value="ECO:0007669"/>
    <property type="project" value="TreeGrafter"/>
</dbReference>
<dbReference type="Pfam" id="PF00398">
    <property type="entry name" value="RrnaAD"/>
    <property type="match status" value="1"/>
</dbReference>
<gene>
    <name evidence="9" type="ORF">FOMPIDRAFT_1025135</name>
</gene>
<evidence type="ECO:0000256" key="8">
    <source>
        <dbReference type="RuleBase" id="RU362106"/>
    </source>
</evidence>
<proteinExistence type="inferred from homology"/>
<dbReference type="OrthoDB" id="16079at2759"/>
<feature type="binding site" evidence="7">
    <location>
        <position position="112"/>
    </location>
    <ligand>
        <name>S-adenosyl-L-methionine</name>
        <dbReference type="ChEBI" id="CHEBI:59789"/>
    </ligand>
</feature>
<dbReference type="Gene3D" id="3.40.50.150">
    <property type="entry name" value="Vaccinia Virus protein VP39"/>
    <property type="match status" value="1"/>
</dbReference>
<dbReference type="GO" id="GO:0003723">
    <property type="term" value="F:RNA binding"/>
    <property type="evidence" value="ECO:0007669"/>
    <property type="project" value="UniProtKB-UniRule"/>
</dbReference>
<dbReference type="GO" id="GO:0005759">
    <property type="term" value="C:mitochondrial matrix"/>
    <property type="evidence" value="ECO:0007669"/>
    <property type="project" value="TreeGrafter"/>
</dbReference>
<keyword evidence="5 7" id="KW-0694">RNA-binding</keyword>
<dbReference type="InterPro" id="IPR001737">
    <property type="entry name" value="KsgA/Erm"/>
</dbReference>